<gene>
    <name evidence="1" type="primary">HBEBP2BPC</name>
</gene>
<proteinExistence type="evidence at transcript level"/>
<dbReference type="AlphaFoldDB" id="Q1HDL1"/>
<sequence length="68" mass="7441">MLPFCQERLFWGPGWDWAPETKTPCLTQPGPSWSLLGVLWLGTRQAPVPCQAWCPPGPPARASLPPAS</sequence>
<dbReference type="EMBL" id="DQ499599">
    <property type="protein sequence ID" value="ABF54970.1"/>
    <property type="molecule type" value="mRNA"/>
</dbReference>
<evidence type="ECO:0000313" key="1">
    <source>
        <dbReference type="EMBL" id="ABF54970.1"/>
    </source>
</evidence>
<reference evidence="1" key="1">
    <citation type="submission" date="2006-04" db="EMBL/GenBank/DDBJ databases">
        <authorList>
            <person name="Wang Q."/>
            <person name="Cheng J."/>
            <person name="Li Y."/>
            <person name="Huang M."/>
            <person name="Lun Y.Z."/>
            <person name="Zhang L.Y."/>
            <person name="Hong Y."/>
        </authorList>
    </citation>
    <scope>NUCLEOTIDE SEQUENCE</scope>
</reference>
<organism evidence="1">
    <name type="scientific">Homo sapiens</name>
    <name type="common">Human</name>
    <dbReference type="NCBI Taxonomy" id="9606"/>
    <lineage>
        <taxon>Eukaryota</taxon>
        <taxon>Metazoa</taxon>
        <taxon>Chordata</taxon>
        <taxon>Craniata</taxon>
        <taxon>Vertebrata</taxon>
        <taxon>Euteleostomi</taxon>
        <taxon>Mammalia</taxon>
        <taxon>Eutheria</taxon>
        <taxon>Euarchontoglires</taxon>
        <taxon>Primates</taxon>
        <taxon>Haplorrhini</taxon>
        <taxon>Catarrhini</taxon>
        <taxon>Hominidae</taxon>
        <taxon>Homo</taxon>
    </lineage>
</organism>
<protein>
    <submittedName>
        <fullName evidence="1">HBeAg-binding protein 2 binding protein C</fullName>
    </submittedName>
</protein>
<accession>Q1HDL1</accession>
<name>Q1HDL1_HUMAN</name>